<protein>
    <submittedName>
        <fullName evidence="1">Clathrin light chain</fullName>
    </submittedName>
</protein>
<evidence type="ECO:0000313" key="1">
    <source>
        <dbReference type="EMBL" id="KAJ4704457.1"/>
    </source>
</evidence>
<evidence type="ECO:0000313" key="2">
    <source>
        <dbReference type="Proteomes" id="UP001164539"/>
    </source>
</evidence>
<accession>A0ACC1X0M7</accession>
<name>A0ACC1X0M7_MELAZ</name>
<gene>
    <name evidence="1" type="ORF">OWV82_021362</name>
</gene>
<proteinExistence type="predicted"/>
<reference evidence="1 2" key="1">
    <citation type="journal article" date="2023" name="Science">
        <title>Complex scaffold remodeling in plant triterpene biosynthesis.</title>
        <authorList>
            <person name="De La Pena R."/>
            <person name="Hodgson H."/>
            <person name="Liu J.C."/>
            <person name="Stephenson M.J."/>
            <person name="Martin A.C."/>
            <person name="Owen C."/>
            <person name="Harkess A."/>
            <person name="Leebens-Mack J."/>
            <person name="Jimenez L.E."/>
            <person name="Osbourn A."/>
            <person name="Sattely E.S."/>
        </authorList>
    </citation>
    <scope>NUCLEOTIDE SEQUENCE [LARGE SCALE GENOMIC DNA]</scope>
    <source>
        <strain evidence="2">cv. JPN11</strain>
        <tissue evidence="1">Leaf</tissue>
    </source>
</reference>
<sequence>MSSFAGSFGDDSRLGGSTRPFDDDGYMGYDPRLASQRFDSSFSNFDADSAKNSAGDSSPIFSSQSYSAGDSVFSSNPVPDTPSPPSIYSAGGGFSTFSPKQNGQGFNGGFGAEDDSILPPPSEMQAEEGSALREWRRQNAIRLEEKEKREKEMLQEIIEEADQYKVEFYRKRALAIENKKASNREKEKLFLASREKFHAEAEKNYWKAIAELIPYEVVAIEKRGKKQDQDKKKPSVVVMQGPKPGKPTDLSRMRQILVKLKHNPPSHMKPKPPPSSEPKRDAKTGPAAGASGGVGSTATTSKPAAAATPEAIAAA</sequence>
<dbReference type="EMBL" id="CM051405">
    <property type="protein sequence ID" value="KAJ4704457.1"/>
    <property type="molecule type" value="Genomic_DNA"/>
</dbReference>
<organism evidence="1 2">
    <name type="scientific">Melia azedarach</name>
    <name type="common">Chinaberry tree</name>
    <dbReference type="NCBI Taxonomy" id="155640"/>
    <lineage>
        <taxon>Eukaryota</taxon>
        <taxon>Viridiplantae</taxon>
        <taxon>Streptophyta</taxon>
        <taxon>Embryophyta</taxon>
        <taxon>Tracheophyta</taxon>
        <taxon>Spermatophyta</taxon>
        <taxon>Magnoliopsida</taxon>
        <taxon>eudicotyledons</taxon>
        <taxon>Gunneridae</taxon>
        <taxon>Pentapetalae</taxon>
        <taxon>rosids</taxon>
        <taxon>malvids</taxon>
        <taxon>Sapindales</taxon>
        <taxon>Meliaceae</taxon>
        <taxon>Melia</taxon>
    </lineage>
</organism>
<keyword evidence="2" id="KW-1185">Reference proteome</keyword>
<comment type="caution">
    <text evidence="1">The sequence shown here is derived from an EMBL/GenBank/DDBJ whole genome shotgun (WGS) entry which is preliminary data.</text>
</comment>
<dbReference type="Proteomes" id="UP001164539">
    <property type="component" value="Chromosome 12"/>
</dbReference>